<evidence type="ECO:0000313" key="2">
    <source>
        <dbReference type="Proteomes" id="UP000273516"/>
    </source>
</evidence>
<reference evidence="1 2" key="1">
    <citation type="submission" date="2018-07" db="EMBL/GenBank/DDBJ databases">
        <authorList>
            <person name="Zhang Y."/>
            <person name="Wang L."/>
            <person name="Ma S."/>
        </authorList>
    </citation>
    <scope>NUCLEOTIDE SEQUENCE [LARGE SCALE GENOMIC DNA]</scope>
    <source>
        <strain evidence="1 2">4-2</strain>
    </source>
</reference>
<dbReference type="RefSeq" id="WP_147457579.1">
    <property type="nucleotide sequence ID" value="NZ_QOKZ01000003.1"/>
</dbReference>
<comment type="caution">
    <text evidence="1">The sequence shown here is derived from an EMBL/GenBank/DDBJ whole genome shotgun (WGS) entry which is preliminary data.</text>
</comment>
<name>A0A3M0MG80_9RHOB</name>
<dbReference type="Proteomes" id="UP000273516">
    <property type="component" value="Unassembled WGS sequence"/>
</dbReference>
<protein>
    <submittedName>
        <fullName evidence="1">Uncharacterized protein</fullName>
    </submittedName>
</protein>
<proteinExistence type="predicted"/>
<keyword evidence="2" id="KW-1185">Reference proteome</keyword>
<organism evidence="1 2">
    <name type="scientific">Paracoccus alkanivorans</name>
    <dbReference type="NCBI Taxonomy" id="2116655"/>
    <lineage>
        <taxon>Bacteria</taxon>
        <taxon>Pseudomonadati</taxon>
        <taxon>Pseudomonadota</taxon>
        <taxon>Alphaproteobacteria</taxon>
        <taxon>Rhodobacterales</taxon>
        <taxon>Paracoccaceae</taxon>
        <taxon>Paracoccus</taxon>
    </lineage>
</organism>
<gene>
    <name evidence="1" type="ORF">C9E81_08920</name>
</gene>
<evidence type="ECO:0000313" key="1">
    <source>
        <dbReference type="EMBL" id="RMC35354.1"/>
    </source>
</evidence>
<dbReference type="EMBL" id="QOKZ01000003">
    <property type="protein sequence ID" value="RMC35354.1"/>
    <property type="molecule type" value="Genomic_DNA"/>
</dbReference>
<accession>A0A3M0MG80</accession>
<sequence length="165" mass="18360">MTFIPSDQLLNDPVRVNVLANDKEHIARVLIGQDDHTEEVYSAVVTLISQPQLPAGTLELMFGIVVYDPELSEPEWINDGEATKRFLKDEDRVAVLECICSMAVEVARAADPSVITFVTSVPYLPQKALTKYGYICKALRGVGYFGGRGNEYLGSHVWMLEKRQG</sequence>
<dbReference type="OrthoDB" id="7567187at2"/>
<dbReference type="AlphaFoldDB" id="A0A3M0MG80"/>